<gene>
    <name evidence="1" type="ORF">EZJ19_14445</name>
</gene>
<evidence type="ECO:0000313" key="2">
    <source>
        <dbReference type="Proteomes" id="UP000295443"/>
    </source>
</evidence>
<dbReference type="RefSeq" id="WP_131448794.1">
    <property type="nucleotide sequence ID" value="NZ_SJZB01000049.1"/>
</dbReference>
<name>A0A4R1B1F1_9PROT</name>
<dbReference type="OrthoDB" id="5624898at2"/>
<proteinExistence type="predicted"/>
<evidence type="ECO:0000313" key="1">
    <source>
        <dbReference type="EMBL" id="TCJ11852.1"/>
    </source>
</evidence>
<comment type="caution">
    <text evidence="1">The sequence shown here is derived from an EMBL/GenBank/DDBJ whole genome shotgun (WGS) entry which is preliminary data.</text>
</comment>
<dbReference type="AlphaFoldDB" id="A0A4R1B1F1"/>
<keyword evidence="2" id="KW-1185">Reference proteome</keyword>
<dbReference type="Proteomes" id="UP000295443">
    <property type="component" value="Unassembled WGS sequence"/>
</dbReference>
<protein>
    <submittedName>
        <fullName evidence="1">Uncharacterized protein</fullName>
    </submittedName>
</protein>
<reference evidence="1 2" key="1">
    <citation type="submission" date="2019-03" db="EMBL/GenBank/DDBJ databases">
        <title>Genome sequence of Thiobacillaceae bacterium LSR1, a sulfur-oxidizing bacterium isolated from freshwater sediment.</title>
        <authorList>
            <person name="Li S."/>
        </authorList>
    </citation>
    <scope>NUCLEOTIDE SEQUENCE [LARGE SCALE GENOMIC DNA]</scope>
    <source>
        <strain evidence="1 2">LSR1</strain>
    </source>
</reference>
<dbReference type="EMBL" id="SJZB01000049">
    <property type="protein sequence ID" value="TCJ11852.1"/>
    <property type="molecule type" value="Genomic_DNA"/>
</dbReference>
<accession>A0A4R1B1F1</accession>
<sequence length="148" mass="15610">MTIGNDKEFKAALAALDPSRQRQVAARFVESVLGLCGDVRVAGAVQAAKRPDITDVELAALYQAAKSASVETYTQCGRETDWAAQAGHFVCKAAVNCVKPAVAHDILAWDAAMEARMARTCASIASGGGTETREAETQYGLLESFLSA</sequence>
<organism evidence="1 2">
    <name type="scientific">Parasulfuritortus cantonensis</name>
    <dbReference type="NCBI Taxonomy" id="2528202"/>
    <lineage>
        <taxon>Bacteria</taxon>
        <taxon>Pseudomonadati</taxon>
        <taxon>Pseudomonadota</taxon>
        <taxon>Betaproteobacteria</taxon>
        <taxon>Nitrosomonadales</taxon>
        <taxon>Thiobacillaceae</taxon>
        <taxon>Parasulfuritortus</taxon>
    </lineage>
</organism>